<name>A0AA49GB13_9BACT</name>
<dbReference type="RefSeq" id="WP_308349874.1">
    <property type="nucleotide sequence ID" value="NZ_CP129971.1"/>
</dbReference>
<dbReference type="KEGG" id="msaa:QYS49_07830"/>
<sequence>MSDFVVTKGTYSVADNGLTLHSDGHRIEVNYNWEREMNPDAEPAYFVKDSIVSEYHLNFQFDSCQRRILVNYKDDETFIGLETDKSVSEEIVKLKRHGLKELLELE</sequence>
<dbReference type="Proteomes" id="UP001230496">
    <property type="component" value="Chromosome"/>
</dbReference>
<evidence type="ECO:0000313" key="1">
    <source>
        <dbReference type="EMBL" id="WKK77110.1"/>
    </source>
</evidence>
<accession>A0AA49GB13</accession>
<reference evidence="1 2" key="1">
    <citation type="submission" date="2023-08" db="EMBL/GenBank/DDBJ databases">
        <title>Comparative genomics and taxonomic characterization of three novel marine species of genus Marivirga.</title>
        <authorList>
            <person name="Muhammad N."/>
            <person name="Kim S.-G."/>
        </authorList>
    </citation>
    <scope>NUCLEOTIDE SEQUENCE [LARGE SCALE GENOMIC DNA]</scope>
    <source>
        <strain evidence="1 2">BDSF4-3</strain>
    </source>
</reference>
<protein>
    <submittedName>
        <fullName evidence="1">Uncharacterized protein</fullName>
    </submittedName>
</protein>
<keyword evidence="2" id="KW-1185">Reference proteome</keyword>
<dbReference type="AlphaFoldDB" id="A0AA49GB13"/>
<gene>
    <name evidence="1" type="ORF">QYS49_07830</name>
</gene>
<organism evidence="1 2">
    <name type="scientific">Marivirga salinarum</name>
    <dbReference type="NCBI Taxonomy" id="3059078"/>
    <lineage>
        <taxon>Bacteria</taxon>
        <taxon>Pseudomonadati</taxon>
        <taxon>Bacteroidota</taxon>
        <taxon>Cytophagia</taxon>
        <taxon>Cytophagales</taxon>
        <taxon>Marivirgaceae</taxon>
        <taxon>Marivirga</taxon>
    </lineage>
</organism>
<proteinExistence type="predicted"/>
<dbReference type="EMBL" id="CP129971">
    <property type="protein sequence ID" value="WKK77110.1"/>
    <property type="molecule type" value="Genomic_DNA"/>
</dbReference>
<evidence type="ECO:0000313" key="2">
    <source>
        <dbReference type="Proteomes" id="UP001230496"/>
    </source>
</evidence>